<gene>
    <name evidence="2" type="ORF">VE01_07775</name>
</gene>
<organism evidence="2 3">
    <name type="scientific">Pseudogymnoascus verrucosus</name>
    <dbReference type="NCBI Taxonomy" id="342668"/>
    <lineage>
        <taxon>Eukaryota</taxon>
        <taxon>Fungi</taxon>
        <taxon>Dikarya</taxon>
        <taxon>Ascomycota</taxon>
        <taxon>Pezizomycotina</taxon>
        <taxon>Leotiomycetes</taxon>
        <taxon>Thelebolales</taxon>
        <taxon>Thelebolaceae</taxon>
        <taxon>Pseudogymnoascus</taxon>
    </lineage>
</organism>
<reference evidence="2 3" key="1">
    <citation type="submission" date="2016-03" db="EMBL/GenBank/DDBJ databases">
        <title>Comparative genomics of Pseudogymnoascus destructans, the fungus causing white-nose syndrome of bats.</title>
        <authorList>
            <person name="Palmer J.M."/>
            <person name="Drees K.P."/>
            <person name="Foster J.T."/>
            <person name="Lindner D.L."/>
        </authorList>
    </citation>
    <scope>NUCLEOTIDE SEQUENCE [LARGE SCALE GENOMIC DNA]</scope>
    <source>
        <strain evidence="2 3">UAMH 10579</strain>
    </source>
</reference>
<name>A0A1B8GEZ1_9PEZI</name>
<dbReference type="RefSeq" id="XP_018128129.1">
    <property type="nucleotide sequence ID" value="XM_018277208.2"/>
</dbReference>
<protein>
    <recommendedName>
        <fullName evidence="1">DUF7587 domain-containing protein</fullName>
    </recommendedName>
</protein>
<feature type="domain" description="DUF7587" evidence="1">
    <location>
        <begin position="95"/>
        <end position="242"/>
    </location>
</feature>
<dbReference type="Proteomes" id="UP000091956">
    <property type="component" value="Unassembled WGS sequence"/>
</dbReference>
<evidence type="ECO:0000313" key="3">
    <source>
        <dbReference type="Proteomes" id="UP000091956"/>
    </source>
</evidence>
<dbReference type="Pfam" id="PF24494">
    <property type="entry name" value="DUF7587"/>
    <property type="match status" value="1"/>
</dbReference>
<evidence type="ECO:0000259" key="1">
    <source>
        <dbReference type="Pfam" id="PF24494"/>
    </source>
</evidence>
<accession>A0A1B8GEZ1</accession>
<dbReference type="AlphaFoldDB" id="A0A1B8GEZ1"/>
<dbReference type="OrthoDB" id="3798384at2759"/>
<keyword evidence="3" id="KW-1185">Reference proteome</keyword>
<dbReference type="InterPro" id="IPR056009">
    <property type="entry name" value="DUF7587"/>
</dbReference>
<reference evidence="3" key="2">
    <citation type="journal article" date="2018" name="Nat. Commun.">
        <title>Extreme sensitivity to ultraviolet light in the fungal pathogen causing white-nose syndrome of bats.</title>
        <authorList>
            <person name="Palmer J.M."/>
            <person name="Drees K.P."/>
            <person name="Foster J.T."/>
            <person name="Lindner D.L."/>
        </authorList>
    </citation>
    <scope>NUCLEOTIDE SEQUENCE [LARGE SCALE GENOMIC DNA]</scope>
    <source>
        <strain evidence="3">UAMH 10579</strain>
    </source>
</reference>
<evidence type="ECO:0000313" key="2">
    <source>
        <dbReference type="EMBL" id="OBT94396.1"/>
    </source>
</evidence>
<proteinExistence type="predicted"/>
<dbReference type="EMBL" id="KV460244">
    <property type="protein sequence ID" value="OBT94396.1"/>
    <property type="molecule type" value="Genomic_DNA"/>
</dbReference>
<dbReference type="GeneID" id="28841161"/>
<sequence>MAVPRTVFRDRLSISNELYRLVQDQLSEAPRTNTLNDLKTTIETLSTFTGACESVLTDISSRGQETDLRTAVEGIRNVLTWAKFLDTIRTTPSDPNFLFRAHKHAATSQPTFVPDLDVPFDLGFRRTHSIDKFVEDLAEHLGKTRKAKSETYFVSMSPILEWTIHTAGQKWIHRGQDEVGLAIFDVKKLQQNSGTIIFRVSDVLKFLAGEGKDSLIEQGLQQWARNCDEYVSVGKISDDGLVRWVAWDKLYLSPANILSKRCFVRARTLGVYRKWIQEYQQPIELEDICQRMVEFGKVLAGPQEDLLSPLIELLLKPGILFWGFINESSEEVVIASIRALVDETGLESLSGLTI</sequence>